<dbReference type="AlphaFoldDB" id="A0A2T0RFP9"/>
<sequence length="85" mass="9844">MTNTIKLVATDSTGCYHQRRWKMHSIDASFSVINMLVNKGWQFQHITLIDFQGHFVDLPVEAFDGQPMSWHLDQLQQQWQAILGG</sequence>
<evidence type="ECO:0000313" key="1">
    <source>
        <dbReference type="EMBL" id="PRY19962.1"/>
    </source>
</evidence>
<comment type="caution">
    <text evidence="1">The sequence shown here is derived from an EMBL/GenBank/DDBJ whole genome shotgun (WGS) entry which is preliminary data.</text>
</comment>
<reference evidence="1 2" key="1">
    <citation type="submission" date="2018-03" db="EMBL/GenBank/DDBJ databases">
        <title>Genomic Encyclopedia of Archaeal and Bacterial Type Strains, Phase II (KMG-II): from individual species to whole genera.</title>
        <authorList>
            <person name="Goeker M."/>
        </authorList>
    </citation>
    <scope>NUCLEOTIDE SEQUENCE [LARGE SCALE GENOMIC DNA]</scope>
    <source>
        <strain evidence="1 2">DSM 28354</strain>
    </source>
</reference>
<evidence type="ECO:0000313" key="2">
    <source>
        <dbReference type="Proteomes" id="UP000238375"/>
    </source>
</evidence>
<proteinExistence type="predicted"/>
<accession>A0A2T0RFP9</accession>
<name>A0A2T0RFP9_9BACT</name>
<dbReference type="EMBL" id="PVTE01000063">
    <property type="protein sequence ID" value="PRY19962.1"/>
    <property type="molecule type" value="Genomic_DNA"/>
</dbReference>
<gene>
    <name evidence="1" type="ORF">CLV58_1633</name>
</gene>
<protein>
    <submittedName>
        <fullName evidence="1">Uncharacterized protein</fullName>
    </submittedName>
</protein>
<organism evidence="1 2">
    <name type="scientific">Spirosoma oryzae</name>
    <dbReference type="NCBI Taxonomy" id="1469603"/>
    <lineage>
        <taxon>Bacteria</taxon>
        <taxon>Pseudomonadati</taxon>
        <taxon>Bacteroidota</taxon>
        <taxon>Cytophagia</taxon>
        <taxon>Cytophagales</taxon>
        <taxon>Cytophagaceae</taxon>
        <taxon>Spirosoma</taxon>
    </lineage>
</organism>
<dbReference type="Proteomes" id="UP000238375">
    <property type="component" value="Unassembled WGS sequence"/>
</dbReference>
<dbReference type="RefSeq" id="WP_106141105.1">
    <property type="nucleotide sequence ID" value="NZ_PVTE01000063.1"/>
</dbReference>
<keyword evidence="2" id="KW-1185">Reference proteome</keyword>
<dbReference type="OrthoDB" id="962007at2"/>